<reference evidence="3" key="1">
    <citation type="submission" date="2010-07" db="EMBL/GenBank/DDBJ databases">
        <authorList>
            <person name="Muzny D."/>
            <person name="Qin X."/>
            <person name="Deng J."/>
            <person name="Jiang H."/>
            <person name="Liu Y."/>
            <person name="Qu J."/>
            <person name="Song X.-Z."/>
            <person name="Zhang L."/>
            <person name="Thornton R."/>
            <person name="Coyle M."/>
            <person name="Francisco L."/>
            <person name="Jackson L."/>
            <person name="Javaid M."/>
            <person name="Korchina V."/>
            <person name="Kovar C."/>
            <person name="Mata R."/>
            <person name="Mathew T."/>
            <person name="Ngo R."/>
            <person name="Nguyen L."/>
            <person name="Nguyen N."/>
            <person name="Okwuonu G."/>
            <person name="Ongeri F."/>
            <person name="Pham C."/>
            <person name="Simmons D."/>
            <person name="Wilczek-Boney K."/>
            <person name="Hale W."/>
            <person name="Jakkamsetti A."/>
            <person name="Pham P."/>
            <person name="Ruth R."/>
            <person name="San Lucas F."/>
            <person name="Warren J."/>
            <person name="Zhang J."/>
            <person name="Zhao Z."/>
            <person name="Zhou C."/>
            <person name="Zhu D."/>
            <person name="Lee S."/>
            <person name="Bess C."/>
            <person name="Blankenburg K."/>
            <person name="Forbes L."/>
            <person name="Fu Q."/>
            <person name="Gubbala S."/>
            <person name="Hirani K."/>
            <person name="Jayaseelan J.C."/>
            <person name="Lara F."/>
            <person name="Munidasa M."/>
            <person name="Palculict T."/>
            <person name="Patil S."/>
            <person name="Pu L.-L."/>
            <person name="Saada N."/>
            <person name="Tang L."/>
            <person name="Weissenberger G."/>
            <person name="Zhu Y."/>
            <person name="Hemphill L."/>
            <person name="Shang Y."/>
            <person name="Youmans B."/>
            <person name="Ayvaz T."/>
            <person name="Ross M."/>
            <person name="Santibanez J."/>
            <person name="Aqrawi P."/>
            <person name="Gross S."/>
            <person name="Joshi V."/>
            <person name="Fowler G."/>
            <person name="Nazareth L."/>
            <person name="Reid J."/>
            <person name="Worley K."/>
            <person name="Petrosino J."/>
            <person name="Highlander S."/>
            <person name="Gibbs R."/>
        </authorList>
    </citation>
    <scope>NUCLEOTIDE SEQUENCE [LARGE SCALE GENOMIC DNA]</scope>
    <source>
        <strain evidence="3">DSM 16973</strain>
    </source>
</reference>
<sequence length="393" mass="44857">MNTNKIATILLFLLLTATGAFGQVKRKAAKRAKPTTVTPNLTPQQALFNDMLPATTKVMFIDSTVVDKDSIAAHIPIGKEYGLLREYMDVYPTSSRQKGLVYENEFRDKRYFSLPDADGHMQLYTAEKIGNRWSEPSIVADFGDELTDIACPFLMPDGLTLYFAGKGKNTLGGYDIFVTRFDTDNNQFYKPENIGLPYNSTADDYYYITAEADSLGWLVTARNQPEGKVCVYTFAFDDERVSYNKSNVDNAQLMAMAQIRSIKDTWTDNDRLSKARRRLADLQTHRNKATGKQPSIRFVINDNRVYHSIEDFRSADAKRLYTLLVKKTAEKQVLVEKLDKMRRDYHAATPAKRQQMSKSILQTEQELQQATTDHEQLEKDIRKAELTQSTNKQ</sequence>
<comment type="caution">
    <text evidence="3">The sequence shown here is derived from an EMBL/GenBank/DDBJ whole genome shotgun (WGS) entry which is preliminary data.</text>
</comment>
<dbReference type="RefSeq" id="WP_006949171.1">
    <property type="nucleotide sequence ID" value="NZ_BAJI01000047.1"/>
</dbReference>
<accession>E0NSM0</accession>
<dbReference type="AlphaFoldDB" id="E0NSM0"/>
<feature type="signal peptide" evidence="2">
    <location>
        <begin position="1"/>
        <end position="22"/>
    </location>
</feature>
<evidence type="ECO:0000256" key="1">
    <source>
        <dbReference type="SAM" id="MobiDB-lite"/>
    </source>
</evidence>
<dbReference type="HOGENOM" id="CLU_045791_0_0_10"/>
<dbReference type="Pfam" id="PF07676">
    <property type="entry name" value="PD40"/>
    <property type="match status" value="1"/>
</dbReference>
<name>E0NSM0_9BACT</name>
<dbReference type="OrthoDB" id="1110381at2"/>
<protein>
    <submittedName>
        <fullName evidence="3">WD40-like protein</fullName>
    </submittedName>
</protein>
<evidence type="ECO:0000313" key="4">
    <source>
        <dbReference type="Proteomes" id="UP000004394"/>
    </source>
</evidence>
<dbReference type="BioCyc" id="PMAR862515-HMP:GMOO-1190-MONOMER"/>
<organism evidence="3 4">
    <name type="scientific">Hoylesella marshii DSM 16973 = JCM 13450</name>
    <dbReference type="NCBI Taxonomy" id="862515"/>
    <lineage>
        <taxon>Bacteria</taxon>
        <taxon>Pseudomonadati</taxon>
        <taxon>Bacteroidota</taxon>
        <taxon>Bacteroidia</taxon>
        <taxon>Bacteroidales</taxon>
        <taxon>Prevotellaceae</taxon>
        <taxon>Hoylesella</taxon>
    </lineage>
</organism>
<feature type="region of interest" description="Disordered" evidence="1">
    <location>
        <begin position="347"/>
        <end position="377"/>
    </location>
</feature>
<feature type="compositionally biased region" description="Low complexity" evidence="1">
    <location>
        <begin position="361"/>
        <end position="371"/>
    </location>
</feature>
<dbReference type="InterPro" id="IPR011659">
    <property type="entry name" value="WD40"/>
</dbReference>
<feature type="chain" id="PRO_5003138251" evidence="2">
    <location>
        <begin position="23"/>
        <end position="393"/>
    </location>
</feature>
<dbReference type="eggNOG" id="COG0457">
    <property type="taxonomic scope" value="Bacteria"/>
</dbReference>
<dbReference type="STRING" id="862515.HMPREF0658_1171"/>
<dbReference type="Proteomes" id="UP000004394">
    <property type="component" value="Unassembled WGS sequence"/>
</dbReference>
<evidence type="ECO:0000256" key="2">
    <source>
        <dbReference type="SAM" id="SignalP"/>
    </source>
</evidence>
<evidence type="ECO:0000313" key="3">
    <source>
        <dbReference type="EMBL" id="EFM01887.1"/>
    </source>
</evidence>
<keyword evidence="2" id="KW-0732">Signal</keyword>
<dbReference type="EMBL" id="AEEI01000038">
    <property type="protein sequence ID" value="EFM01887.1"/>
    <property type="molecule type" value="Genomic_DNA"/>
</dbReference>
<gene>
    <name evidence="3" type="ORF">HMPREF0658_1171</name>
</gene>
<proteinExistence type="predicted"/>
<keyword evidence="4" id="KW-1185">Reference proteome</keyword>